<keyword evidence="2" id="KW-1133">Transmembrane helix</keyword>
<keyword evidence="2" id="KW-0472">Membrane</keyword>
<proteinExistence type="predicted"/>
<keyword evidence="2" id="KW-0812">Transmembrane</keyword>
<evidence type="ECO:0008006" key="5">
    <source>
        <dbReference type="Google" id="ProtNLM"/>
    </source>
</evidence>
<feature type="transmembrane region" description="Helical" evidence="2">
    <location>
        <begin position="61"/>
        <end position="81"/>
    </location>
</feature>
<dbReference type="Proteomes" id="UP001595850">
    <property type="component" value="Unassembled WGS sequence"/>
</dbReference>
<accession>A0ABV8I9G1</accession>
<evidence type="ECO:0000256" key="2">
    <source>
        <dbReference type="SAM" id="Phobius"/>
    </source>
</evidence>
<sequence length="298" mass="31401">MHEIDRLVAGIAPAPGPGMTPGARELFDEITAAPAVAPARRRRWWAPGAPVRTAGARRRRWAALPVAAGAAALGMAVTWSLPGALGPSPASAALDIRRDGDHYVITVKDLFADPEMYERELKARGLDITLKLLPTSPTGVGSILVFNDMDRLRAGEPVPKDGPITAIENGPCERPGGCPTGVRVPVGFEKKAQITLGRAARPGEAYMIRPLLEMPGEPLHCVGYVNKTVAEVTAMLREHGVEPEFTSFTDAGPSVPGGWYVHDGVMAAAGRAIVLAGPEPNPAPRPVGEFCPRGPEGS</sequence>
<protein>
    <recommendedName>
        <fullName evidence="5">PASTA domain-containing protein</fullName>
    </recommendedName>
</protein>
<evidence type="ECO:0000313" key="4">
    <source>
        <dbReference type="Proteomes" id="UP001595850"/>
    </source>
</evidence>
<organism evidence="3 4">
    <name type="scientific">Planomonospora corallina</name>
    <dbReference type="NCBI Taxonomy" id="1806052"/>
    <lineage>
        <taxon>Bacteria</taxon>
        <taxon>Bacillati</taxon>
        <taxon>Actinomycetota</taxon>
        <taxon>Actinomycetes</taxon>
        <taxon>Streptosporangiales</taxon>
        <taxon>Streptosporangiaceae</taxon>
        <taxon>Planomonospora</taxon>
    </lineage>
</organism>
<gene>
    <name evidence="3" type="ORF">ACFOWE_21410</name>
</gene>
<evidence type="ECO:0000256" key="1">
    <source>
        <dbReference type="SAM" id="MobiDB-lite"/>
    </source>
</evidence>
<name>A0ABV8I9G1_9ACTN</name>
<comment type="caution">
    <text evidence="3">The sequence shown here is derived from an EMBL/GenBank/DDBJ whole genome shotgun (WGS) entry which is preliminary data.</text>
</comment>
<keyword evidence="4" id="KW-1185">Reference proteome</keyword>
<evidence type="ECO:0000313" key="3">
    <source>
        <dbReference type="EMBL" id="MFC4060869.1"/>
    </source>
</evidence>
<reference evidence="4" key="1">
    <citation type="journal article" date="2019" name="Int. J. Syst. Evol. Microbiol.">
        <title>The Global Catalogue of Microorganisms (GCM) 10K type strain sequencing project: providing services to taxonomists for standard genome sequencing and annotation.</title>
        <authorList>
            <consortium name="The Broad Institute Genomics Platform"/>
            <consortium name="The Broad Institute Genome Sequencing Center for Infectious Disease"/>
            <person name="Wu L."/>
            <person name="Ma J."/>
        </authorList>
    </citation>
    <scope>NUCLEOTIDE SEQUENCE [LARGE SCALE GENOMIC DNA]</scope>
    <source>
        <strain evidence="4">TBRC 4489</strain>
    </source>
</reference>
<dbReference type="EMBL" id="JBHSBM010000024">
    <property type="protein sequence ID" value="MFC4060869.1"/>
    <property type="molecule type" value="Genomic_DNA"/>
</dbReference>
<dbReference type="RefSeq" id="WP_377290523.1">
    <property type="nucleotide sequence ID" value="NZ_JBHSBM010000024.1"/>
</dbReference>
<feature type="region of interest" description="Disordered" evidence="1">
    <location>
        <begin position="278"/>
        <end position="298"/>
    </location>
</feature>